<evidence type="ECO:0000313" key="1">
    <source>
        <dbReference type="EMBL" id="SQJ12608.1"/>
    </source>
</evidence>
<accession>A0AAX2JFY6</accession>
<dbReference type="EMBL" id="LS483487">
    <property type="protein sequence ID" value="SQJ12608.1"/>
    <property type="molecule type" value="Genomic_DNA"/>
</dbReference>
<evidence type="ECO:0000313" key="2">
    <source>
        <dbReference type="Proteomes" id="UP000249008"/>
    </source>
</evidence>
<dbReference type="KEGG" id="ful:C4N20_04350"/>
<dbReference type="AlphaFoldDB" id="A0AAX2JFY6"/>
<organism evidence="1 2">
    <name type="scientific">Fusobacterium ulcerans</name>
    <dbReference type="NCBI Taxonomy" id="861"/>
    <lineage>
        <taxon>Bacteria</taxon>
        <taxon>Fusobacteriati</taxon>
        <taxon>Fusobacteriota</taxon>
        <taxon>Fusobacteriia</taxon>
        <taxon>Fusobacteriales</taxon>
        <taxon>Fusobacteriaceae</taxon>
        <taxon>Fusobacterium</taxon>
    </lineage>
</organism>
<reference evidence="1 2" key="1">
    <citation type="submission" date="2018-06" db="EMBL/GenBank/DDBJ databases">
        <authorList>
            <consortium name="Pathogen Informatics"/>
            <person name="Doyle S."/>
        </authorList>
    </citation>
    <scope>NUCLEOTIDE SEQUENCE [LARGE SCALE GENOMIC DNA]</scope>
    <source>
        <strain evidence="1 2">NCTC12112</strain>
    </source>
</reference>
<gene>
    <name evidence="1" type="ORF">NCTC12112_02755</name>
</gene>
<dbReference type="Proteomes" id="UP000249008">
    <property type="component" value="Chromosome 1"/>
</dbReference>
<protein>
    <submittedName>
        <fullName evidence="1">Plasmid maintenance system killer protein</fullName>
    </submittedName>
</protein>
<name>A0AAX2JFY6_9FUSO</name>
<sequence>MKIKYSGKKLEKRCTDFKEAKKEYSQNVALKLHSTINFILSAANLSDIANVPSYRLHPLMGNRKGTYAIDLGKTSGFRLIIQPLDDEENIIKDHSDMQLIYKCTKIIIILEVSNHYE</sequence>
<proteinExistence type="predicted"/>
<dbReference type="GeneID" id="78454028"/>
<dbReference type="InterPro" id="IPR035093">
    <property type="entry name" value="RelE/ParE_toxin_dom_sf"/>
</dbReference>
<dbReference type="SUPFAM" id="SSF143011">
    <property type="entry name" value="RelE-like"/>
    <property type="match status" value="1"/>
</dbReference>
<dbReference type="RefSeq" id="WP_005980501.1">
    <property type="nucleotide sequence ID" value="NZ_CABKNW010000005.1"/>
</dbReference>
<dbReference type="Gene3D" id="3.30.2310.20">
    <property type="entry name" value="RelE-like"/>
    <property type="match status" value="1"/>
</dbReference>